<comment type="subcellular location">
    <subcellularLocation>
        <location evidence="5">Endomembrane system</location>
        <topology evidence="5">Peripheral membrane protein</topology>
        <orientation evidence="5">Cytoplasmic side</orientation>
    </subcellularLocation>
</comment>
<evidence type="ECO:0000313" key="9">
    <source>
        <dbReference type="Proteomes" id="UP001479436"/>
    </source>
</evidence>
<feature type="domain" description="SRA1/Sec31" evidence="7">
    <location>
        <begin position="30"/>
        <end position="142"/>
    </location>
</feature>
<evidence type="ECO:0000256" key="1">
    <source>
        <dbReference type="ARBA" id="ARBA00022448"/>
    </source>
</evidence>
<dbReference type="PANTHER" id="PTHR13923">
    <property type="entry name" value="SEC31-RELATED PROTEIN"/>
    <property type="match status" value="1"/>
</dbReference>
<feature type="region of interest" description="Disordered" evidence="6">
    <location>
        <begin position="1"/>
        <end position="25"/>
    </location>
</feature>
<accession>A0ABR2W8I0</accession>
<dbReference type="SUPFAM" id="SSF47938">
    <property type="entry name" value="Functional domain of the splicing factor Prp18"/>
    <property type="match status" value="1"/>
</dbReference>
<evidence type="ECO:0000256" key="6">
    <source>
        <dbReference type="SAM" id="MobiDB-lite"/>
    </source>
</evidence>
<keyword evidence="9" id="KW-1185">Reference proteome</keyword>
<organism evidence="8 9">
    <name type="scientific">Basidiobolus ranarum</name>
    <dbReference type="NCBI Taxonomy" id="34480"/>
    <lineage>
        <taxon>Eukaryota</taxon>
        <taxon>Fungi</taxon>
        <taxon>Fungi incertae sedis</taxon>
        <taxon>Zoopagomycota</taxon>
        <taxon>Entomophthoromycotina</taxon>
        <taxon>Basidiobolomycetes</taxon>
        <taxon>Basidiobolales</taxon>
        <taxon>Basidiobolaceae</taxon>
        <taxon>Basidiobolus</taxon>
    </lineage>
</organism>
<dbReference type="InterPro" id="IPR040251">
    <property type="entry name" value="SEC31-like"/>
</dbReference>
<dbReference type="EMBL" id="JASJQH010006927">
    <property type="protein sequence ID" value="KAK9723295.1"/>
    <property type="molecule type" value="Genomic_DNA"/>
</dbReference>
<evidence type="ECO:0000313" key="8">
    <source>
        <dbReference type="EMBL" id="KAK9723295.1"/>
    </source>
</evidence>
<evidence type="ECO:0000256" key="4">
    <source>
        <dbReference type="ARBA" id="ARBA00023136"/>
    </source>
</evidence>
<keyword evidence="1" id="KW-0813">Transport</keyword>
<dbReference type="Gene3D" id="1.20.940.10">
    <property type="entry name" value="Functional domain of the splicing factor Prp18"/>
    <property type="match status" value="1"/>
</dbReference>
<dbReference type="Proteomes" id="UP001479436">
    <property type="component" value="Unassembled WGS sequence"/>
</dbReference>
<gene>
    <name evidence="8" type="primary">SEC31_2</name>
    <name evidence="8" type="ORF">K7432_002042</name>
</gene>
<dbReference type="InterPro" id="IPR009917">
    <property type="entry name" value="SRA1/Sec31"/>
</dbReference>
<evidence type="ECO:0000256" key="5">
    <source>
        <dbReference type="ARBA" id="ARBA00029433"/>
    </source>
</evidence>
<name>A0ABR2W8I0_9FUNG</name>
<dbReference type="Pfam" id="PF07304">
    <property type="entry name" value="SRA1"/>
    <property type="match status" value="1"/>
</dbReference>
<keyword evidence="3" id="KW-0677">Repeat</keyword>
<sequence length="145" mass="16742">MSTAIYSDFRGQGHASTGHWNDPSDAIFKKPTHTTEERELEEQALLQHLQEYLLICKEQNPSQKRMLDDTEKRLNLLFDKLQNDTLSSSLLAQLEVMVKAIEEKDFTKAQSVHVALMTTEFDTEGRWLVGLKRLLDLYQKSTSEQ</sequence>
<evidence type="ECO:0000259" key="7">
    <source>
        <dbReference type="Pfam" id="PF07304"/>
    </source>
</evidence>
<dbReference type="PANTHER" id="PTHR13923:SF11">
    <property type="entry name" value="SECRETORY 31, ISOFORM D"/>
    <property type="match status" value="1"/>
</dbReference>
<keyword evidence="2" id="KW-0853">WD repeat</keyword>
<evidence type="ECO:0000256" key="2">
    <source>
        <dbReference type="ARBA" id="ARBA00022574"/>
    </source>
</evidence>
<reference evidence="8 9" key="1">
    <citation type="submission" date="2023-04" db="EMBL/GenBank/DDBJ databases">
        <title>Genome of Basidiobolus ranarum AG-B5.</title>
        <authorList>
            <person name="Stajich J.E."/>
            <person name="Carter-House D."/>
            <person name="Gryganskyi A."/>
        </authorList>
    </citation>
    <scope>NUCLEOTIDE SEQUENCE [LARGE SCALE GENOMIC DNA]</scope>
    <source>
        <strain evidence="8 9">AG-B5</strain>
    </source>
</reference>
<protein>
    <submittedName>
        <fullName evidence="8">Protein transport protein S31</fullName>
    </submittedName>
</protein>
<comment type="caution">
    <text evidence="8">The sequence shown here is derived from an EMBL/GenBank/DDBJ whole genome shotgun (WGS) entry which is preliminary data.</text>
</comment>
<proteinExistence type="predicted"/>
<keyword evidence="4" id="KW-0472">Membrane</keyword>
<evidence type="ECO:0000256" key="3">
    <source>
        <dbReference type="ARBA" id="ARBA00022737"/>
    </source>
</evidence>